<dbReference type="SUPFAM" id="SSF54001">
    <property type="entry name" value="Cysteine proteinases"/>
    <property type="match status" value="1"/>
</dbReference>
<evidence type="ECO:0000256" key="1">
    <source>
        <dbReference type="SAM" id="MobiDB-lite"/>
    </source>
</evidence>
<reference evidence="2 3" key="1">
    <citation type="submission" date="2024-02" db="EMBL/GenBank/DDBJ databases">
        <title>De novo assembly and annotation of 12 fungi associated with fruit tree decline syndrome in Ontario, Canada.</title>
        <authorList>
            <person name="Sulman M."/>
            <person name="Ellouze W."/>
            <person name="Ilyukhin E."/>
        </authorList>
    </citation>
    <scope>NUCLEOTIDE SEQUENCE [LARGE SCALE GENOMIC DNA]</scope>
    <source>
        <strain evidence="2 3">FDS-637</strain>
    </source>
</reference>
<accession>A0ABR3BYE5</accession>
<comment type="caution">
    <text evidence="2">The sequence shown here is derived from an EMBL/GenBank/DDBJ whole genome shotgun (WGS) entry which is preliminary data.</text>
</comment>
<protein>
    <recommendedName>
        <fullName evidence="4">Ubiquitin-like protease family profile domain-containing protein</fullName>
    </recommendedName>
</protein>
<dbReference type="GeneID" id="92014488"/>
<dbReference type="RefSeq" id="XP_066628068.1">
    <property type="nucleotide sequence ID" value="XM_066781785.1"/>
</dbReference>
<name>A0ABR3BYE5_9PEZI</name>
<feature type="compositionally biased region" description="Basic and acidic residues" evidence="1">
    <location>
        <begin position="255"/>
        <end position="273"/>
    </location>
</feature>
<gene>
    <name evidence="2" type="ORF">SLS55_010403</name>
</gene>
<feature type="compositionally biased region" description="Polar residues" evidence="1">
    <location>
        <begin position="202"/>
        <end position="212"/>
    </location>
</feature>
<keyword evidence="3" id="KW-1185">Reference proteome</keyword>
<feature type="region of interest" description="Disordered" evidence="1">
    <location>
        <begin position="1"/>
        <end position="23"/>
    </location>
</feature>
<proteinExistence type="predicted"/>
<dbReference type="EMBL" id="JAJVCZ030000012">
    <property type="protein sequence ID" value="KAL0253424.1"/>
    <property type="molecule type" value="Genomic_DNA"/>
</dbReference>
<evidence type="ECO:0000313" key="3">
    <source>
        <dbReference type="Proteomes" id="UP001430584"/>
    </source>
</evidence>
<feature type="region of interest" description="Disordered" evidence="1">
    <location>
        <begin position="194"/>
        <end position="298"/>
    </location>
</feature>
<dbReference type="Proteomes" id="UP001430584">
    <property type="component" value="Unassembled WGS sequence"/>
</dbReference>
<dbReference type="Gene3D" id="3.40.395.10">
    <property type="entry name" value="Adenoviral Proteinase, Chain A"/>
    <property type="match status" value="1"/>
</dbReference>
<sequence length="752" mass="83803">MRFSTKRKKRYSRASSDTQVESDTHVPNIRIKLQNGSFIAKGIGKGSKFNKWIRTSSEHTTYNTAEYHVGDIVVVNVADDQLATRTELAVIAACRGMDLHLVWLFRTNKTPEIKTLVGPDVASAYKFILSVYSDIASVECLVGHMPLSERKSVCIDWILQLEPAKTICISTPRNDCFMRSLVEKIKARELMDKAFPAPSGPLDSTPSQQDNGVQPEGEERKPAGRRQYQIILSPSPSEFAVSKRPVDDTQSAAERTTKKQKTDTLPDRSRATRESVPPKCNSTLTAVESPPDDTTLLAEPESHPAQVEFPLEPEHHHPSRDISDPVFQTDPSLLGSTEGFGTANDAASTAHPVVEASEALVSESDEKLRANAVRALEGHNWLGEETIMPLIHLFMPHTGVRLVDIGEVPEQAAWEAWGTSRSRSIDLRAWDEIVLVPLFVPELQHWRLLCYSIVSDGAIVVTVYDSLKERCDLNSMGPAVRAIAKFLGYDLERPLRIESADEASAAQCMRTELVTTDANTTQALQQNDSHNCGVLVVIHAIYIIARADRPQASSGNLWRFILRCCLQKKCTQEELAAEFAPTPPAVQTIQPRRPGYHLLDCHATTRSRCERLRQAALHADEFCKVVHMIQHRVNEETERLAFLNRLDEIGSHLSAMEHARLSLAFRNDFGFLEKMRGRSGTGKSESFVGLAQVALNIRVGIRAEFERSKQALDRVTEELRVAMVDADEWVKQARERINDAGQVQEGAKTDIG</sequence>
<dbReference type="InterPro" id="IPR038765">
    <property type="entry name" value="Papain-like_cys_pep_sf"/>
</dbReference>
<feature type="compositionally biased region" description="Basic residues" evidence="1">
    <location>
        <begin position="1"/>
        <end position="12"/>
    </location>
</feature>
<organism evidence="2 3">
    <name type="scientific">Diplodia seriata</name>
    <dbReference type="NCBI Taxonomy" id="420778"/>
    <lineage>
        <taxon>Eukaryota</taxon>
        <taxon>Fungi</taxon>
        <taxon>Dikarya</taxon>
        <taxon>Ascomycota</taxon>
        <taxon>Pezizomycotina</taxon>
        <taxon>Dothideomycetes</taxon>
        <taxon>Dothideomycetes incertae sedis</taxon>
        <taxon>Botryosphaeriales</taxon>
        <taxon>Botryosphaeriaceae</taxon>
        <taxon>Diplodia</taxon>
    </lineage>
</organism>
<evidence type="ECO:0008006" key="4">
    <source>
        <dbReference type="Google" id="ProtNLM"/>
    </source>
</evidence>
<evidence type="ECO:0000313" key="2">
    <source>
        <dbReference type="EMBL" id="KAL0253424.1"/>
    </source>
</evidence>